<dbReference type="SMART" id="SM00822">
    <property type="entry name" value="PKS_KR"/>
    <property type="match status" value="1"/>
</dbReference>
<comment type="similarity">
    <text evidence="1 3">Belongs to the short-chain dehydrogenases/reductases (SDR) family.</text>
</comment>
<dbReference type="Pfam" id="PF00106">
    <property type="entry name" value="adh_short"/>
    <property type="match status" value="1"/>
</dbReference>
<organism evidence="5 6">
    <name type="scientific">Thermobacillus composti (strain DSM 18247 / JCM 13945 / KWC4)</name>
    <dbReference type="NCBI Taxonomy" id="717605"/>
    <lineage>
        <taxon>Bacteria</taxon>
        <taxon>Bacillati</taxon>
        <taxon>Bacillota</taxon>
        <taxon>Bacilli</taxon>
        <taxon>Bacillales</taxon>
        <taxon>Paenibacillaceae</taxon>
        <taxon>Thermobacillus</taxon>
    </lineage>
</organism>
<dbReference type="InterPro" id="IPR002347">
    <property type="entry name" value="SDR_fam"/>
</dbReference>
<dbReference type="GO" id="GO:0008206">
    <property type="term" value="P:bile acid metabolic process"/>
    <property type="evidence" value="ECO:0007669"/>
    <property type="project" value="UniProtKB-ARBA"/>
</dbReference>
<evidence type="ECO:0000256" key="3">
    <source>
        <dbReference type="RuleBase" id="RU000363"/>
    </source>
</evidence>
<dbReference type="PANTHER" id="PTHR44196:SF1">
    <property type="entry name" value="DEHYDROGENASE_REDUCTASE SDR FAMILY MEMBER 7B"/>
    <property type="match status" value="1"/>
</dbReference>
<sequence length="257" mass="27952">MLKDKIVWITGAGSGIGAETAKQLASRGAVPILTGRNEERLRRTAAEIGAGCGVYRLDVTDNGQVQDVARRIQADFGPVDVLVNNAGFGIFEMFRDALLDHIESMMDTNYMGMVRCTKAVLPSFLARREGHIVNIASIAGKFATPKSAGYTASKHAVLGFTNALRLELRGTGIAVSAVNPGPIDTPFFEIADPDGHYVRNVRRFMLKPEKVAAKIVKVIETRKAEVDLPLAAAFGVKLYHMFPRIGDKIAGTWLNRK</sequence>
<dbReference type="PANTHER" id="PTHR44196">
    <property type="entry name" value="DEHYDROGENASE/REDUCTASE SDR FAMILY MEMBER 7B"/>
    <property type="match status" value="1"/>
</dbReference>
<accession>L0EAK5</accession>
<dbReference type="GO" id="GO:0016491">
    <property type="term" value="F:oxidoreductase activity"/>
    <property type="evidence" value="ECO:0007669"/>
    <property type="project" value="UniProtKB-KW"/>
</dbReference>
<evidence type="ECO:0000313" key="5">
    <source>
        <dbReference type="EMBL" id="AGA57298.1"/>
    </source>
</evidence>
<keyword evidence="6" id="KW-1185">Reference proteome</keyword>
<dbReference type="HOGENOM" id="CLU_010194_2_1_9"/>
<proteinExistence type="inferred from homology"/>
<dbReference type="EMBL" id="CP003255">
    <property type="protein sequence ID" value="AGA57298.1"/>
    <property type="molecule type" value="Genomic_DNA"/>
</dbReference>
<dbReference type="PRINTS" id="PR00080">
    <property type="entry name" value="SDRFAMILY"/>
</dbReference>
<dbReference type="KEGG" id="tco:Theco_1125"/>
<keyword evidence="2" id="KW-0560">Oxidoreductase</keyword>
<dbReference type="GO" id="GO:0016020">
    <property type="term" value="C:membrane"/>
    <property type="evidence" value="ECO:0007669"/>
    <property type="project" value="TreeGrafter"/>
</dbReference>
<gene>
    <name evidence="5" type="ordered locus">Theco_1125</name>
</gene>
<feature type="domain" description="Ketoreductase" evidence="4">
    <location>
        <begin position="5"/>
        <end position="186"/>
    </location>
</feature>
<dbReference type="SUPFAM" id="SSF51735">
    <property type="entry name" value="NAD(P)-binding Rossmann-fold domains"/>
    <property type="match status" value="1"/>
</dbReference>
<dbReference type="FunFam" id="3.40.50.720:FF:000084">
    <property type="entry name" value="Short-chain dehydrogenase reductase"/>
    <property type="match status" value="1"/>
</dbReference>
<evidence type="ECO:0000259" key="4">
    <source>
        <dbReference type="SMART" id="SM00822"/>
    </source>
</evidence>
<dbReference type="InterPro" id="IPR057326">
    <property type="entry name" value="KR_dom"/>
</dbReference>
<dbReference type="eggNOG" id="COG0300">
    <property type="taxonomic scope" value="Bacteria"/>
</dbReference>
<dbReference type="InterPro" id="IPR036291">
    <property type="entry name" value="NAD(P)-bd_dom_sf"/>
</dbReference>
<dbReference type="STRING" id="717605.Theco_1125"/>
<dbReference type="AlphaFoldDB" id="L0EAK5"/>
<dbReference type="RefSeq" id="WP_015254055.1">
    <property type="nucleotide sequence ID" value="NC_019897.1"/>
</dbReference>
<protein>
    <recommendedName>
        <fullName evidence="4">Ketoreductase domain-containing protein</fullName>
    </recommendedName>
</protein>
<name>L0EAK5_THECK</name>
<evidence type="ECO:0000256" key="2">
    <source>
        <dbReference type="ARBA" id="ARBA00023002"/>
    </source>
</evidence>
<evidence type="ECO:0000256" key="1">
    <source>
        <dbReference type="ARBA" id="ARBA00006484"/>
    </source>
</evidence>
<dbReference type="Proteomes" id="UP000010795">
    <property type="component" value="Chromosome"/>
</dbReference>
<dbReference type="PIRSF" id="PIRSF000126">
    <property type="entry name" value="11-beta-HSD1"/>
    <property type="match status" value="1"/>
</dbReference>
<dbReference type="PROSITE" id="PS00061">
    <property type="entry name" value="ADH_SHORT"/>
    <property type="match status" value="1"/>
</dbReference>
<reference evidence="6" key="1">
    <citation type="submission" date="2012-01" db="EMBL/GenBank/DDBJ databases">
        <title>Complete sequence of chromosome of Thermobacillus composti KWC4.</title>
        <authorList>
            <person name="Lucas S."/>
            <person name="Han J."/>
            <person name="Lapidus A."/>
            <person name="Cheng J.-F."/>
            <person name="Goodwin L."/>
            <person name="Pitluck S."/>
            <person name="Peters L."/>
            <person name="Ovchinnikova G."/>
            <person name="Teshima H."/>
            <person name="Detter J.C."/>
            <person name="Han C."/>
            <person name="Tapia R."/>
            <person name="Land M."/>
            <person name="Hauser L."/>
            <person name="Kyrpides N."/>
            <person name="Ivanova N."/>
            <person name="Pagani I."/>
            <person name="Anderson I."/>
            <person name="Woyke T."/>
        </authorList>
    </citation>
    <scope>NUCLEOTIDE SEQUENCE [LARGE SCALE GENOMIC DNA]</scope>
    <source>
        <strain evidence="6">DSM 18247 / JCM 13945 / KWC4</strain>
    </source>
</reference>
<dbReference type="InterPro" id="IPR020904">
    <property type="entry name" value="Sc_DH/Rdtase_CS"/>
</dbReference>
<dbReference type="OrthoDB" id="9793345at2"/>
<evidence type="ECO:0000313" key="6">
    <source>
        <dbReference type="Proteomes" id="UP000010795"/>
    </source>
</evidence>
<dbReference type="Gene3D" id="3.40.50.720">
    <property type="entry name" value="NAD(P)-binding Rossmann-like Domain"/>
    <property type="match status" value="1"/>
</dbReference>
<dbReference type="PRINTS" id="PR00081">
    <property type="entry name" value="GDHRDH"/>
</dbReference>